<reference evidence="1" key="1">
    <citation type="submission" date="2020-02" db="EMBL/GenBank/DDBJ databases">
        <authorList>
            <person name="Shen X.-R."/>
            <person name="Zhang Y.-X."/>
        </authorList>
    </citation>
    <scope>NUCLEOTIDE SEQUENCE</scope>
    <source>
        <strain evidence="1">SYP-B3998</strain>
    </source>
</reference>
<proteinExistence type="predicted"/>
<dbReference type="Pfam" id="PF14398">
    <property type="entry name" value="ATPgrasp_YheCD"/>
    <property type="match status" value="1"/>
</dbReference>
<name>A0A6G3ZUP8_9BACL</name>
<dbReference type="SUPFAM" id="SSF56059">
    <property type="entry name" value="Glutathione synthetase ATP-binding domain-like"/>
    <property type="match status" value="1"/>
</dbReference>
<dbReference type="InterPro" id="IPR026838">
    <property type="entry name" value="YheC/D"/>
</dbReference>
<dbReference type="EMBL" id="JAAIKC010000002">
    <property type="protein sequence ID" value="NEW05946.1"/>
    <property type="molecule type" value="Genomic_DNA"/>
</dbReference>
<comment type="caution">
    <text evidence="1">The sequence shown here is derived from an EMBL/GenBank/DDBJ whole genome shotgun (WGS) entry which is preliminary data.</text>
</comment>
<protein>
    <recommendedName>
        <fullName evidence="2">YheC/YheD family protein</fullName>
    </recommendedName>
</protein>
<evidence type="ECO:0008006" key="2">
    <source>
        <dbReference type="Google" id="ProtNLM"/>
    </source>
</evidence>
<organism evidence="1">
    <name type="scientific">Paenibacillus sp. SYP-B3998</name>
    <dbReference type="NCBI Taxonomy" id="2678564"/>
    <lineage>
        <taxon>Bacteria</taxon>
        <taxon>Bacillati</taxon>
        <taxon>Bacillota</taxon>
        <taxon>Bacilli</taxon>
        <taxon>Bacillales</taxon>
        <taxon>Paenibacillaceae</taxon>
        <taxon>Paenibacillus</taxon>
    </lineage>
</organism>
<dbReference type="Gene3D" id="3.30.470.20">
    <property type="entry name" value="ATP-grasp fold, B domain"/>
    <property type="match status" value="1"/>
</dbReference>
<gene>
    <name evidence="1" type="ORF">GK047_07980</name>
</gene>
<accession>A0A6G3ZUP8</accession>
<evidence type="ECO:0000313" key="1">
    <source>
        <dbReference type="EMBL" id="NEW05946.1"/>
    </source>
</evidence>
<sequence>MRISHKLDSFLPDTQYMTNKSLWSFVKKYKAVMLKPCNGSLGKGVVQVTSIARNKFAIRSQKRVITLSRKKVTYAYLKKITGFRRYIVQRYIPLATINGLPFDLRIMVQRRKNSPWKVTGRLAKVAKPGYIVTNVTKTILPVRKAILLSTIKPLQLDRIISKIDNISLLTVKQIGPYYQDFQTVGLDIGLDNKGRVWVIEANLKPNIFPFLLLEDKTMYQRIMLYNNKIKT</sequence>
<dbReference type="AlphaFoldDB" id="A0A6G3ZUP8"/>